<evidence type="ECO:0000313" key="2">
    <source>
        <dbReference type="EMBL" id="MBC8596543.1"/>
    </source>
</evidence>
<dbReference type="InterPro" id="IPR050312">
    <property type="entry name" value="IolE/XylAMocC-like"/>
</dbReference>
<accession>A0A926F934</accession>
<comment type="caution">
    <text evidence="2">The sequence shown here is derived from an EMBL/GenBank/DDBJ whole genome shotgun (WGS) entry which is preliminary data.</text>
</comment>
<dbReference type="EMBL" id="JACRTE010000006">
    <property type="protein sequence ID" value="MBC8596543.1"/>
    <property type="molecule type" value="Genomic_DNA"/>
</dbReference>
<evidence type="ECO:0000313" key="3">
    <source>
        <dbReference type="Proteomes" id="UP000647416"/>
    </source>
</evidence>
<sequence length="286" mass="32275">MLKISTEIDSAAKIIGEEKAVEYYAKAGFDAWDFSMFDMVHVSSDRKSIIKTNHPLCGENYLAFARRLKKIGEDNGIECNQSHAPFPTHIPEMRSYLKRSIECTAEAGGKICIIHPMNKASVEENTEMFNELLPFAKQCGVKIATENMWNWDAEKDCVKFAACMTPESFNAHLDAVNDEFFVACLDIGHAEMLGANTSAPEMIKALGKRLCALHIHDNDKRHDSHQIPFSMQIDFDAAARALKEIGYNGYLTLEADQYLKDYNKDNVFDGMKDLARSAMKIRDMLQ</sequence>
<protein>
    <submittedName>
        <fullName evidence="2">Sugar phosphate isomerase/epimerase</fullName>
    </submittedName>
</protein>
<dbReference type="Proteomes" id="UP000647416">
    <property type="component" value="Unassembled WGS sequence"/>
</dbReference>
<evidence type="ECO:0000259" key="1">
    <source>
        <dbReference type="Pfam" id="PF01261"/>
    </source>
</evidence>
<dbReference type="Pfam" id="PF01261">
    <property type="entry name" value="AP_endonuc_2"/>
    <property type="match status" value="1"/>
</dbReference>
<proteinExistence type="predicted"/>
<dbReference type="PANTHER" id="PTHR12110:SF21">
    <property type="entry name" value="XYLOSE ISOMERASE-LIKE TIM BARREL DOMAIN-CONTAINING PROTEIN"/>
    <property type="match status" value="1"/>
</dbReference>
<name>A0A926F934_9FIRM</name>
<reference evidence="2" key="1">
    <citation type="submission" date="2020-08" db="EMBL/GenBank/DDBJ databases">
        <title>Genome public.</title>
        <authorList>
            <person name="Liu C."/>
            <person name="Sun Q."/>
        </authorList>
    </citation>
    <scope>NUCLEOTIDE SEQUENCE</scope>
    <source>
        <strain evidence="2">NSJ-50</strain>
    </source>
</reference>
<dbReference type="InterPro" id="IPR013022">
    <property type="entry name" value="Xyl_isomerase-like_TIM-brl"/>
</dbReference>
<organism evidence="2 3">
    <name type="scientific">Qingrenia yutianensis</name>
    <dbReference type="NCBI Taxonomy" id="2763676"/>
    <lineage>
        <taxon>Bacteria</taxon>
        <taxon>Bacillati</taxon>
        <taxon>Bacillota</taxon>
        <taxon>Clostridia</taxon>
        <taxon>Eubacteriales</taxon>
        <taxon>Oscillospiraceae</taxon>
        <taxon>Qingrenia</taxon>
    </lineage>
</organism>
<feature type="domain" description="Xylose isomerase-like TIM barrel" evidence="1">
    <location>
        <begin position="22"/>
        <end position="256"/>
    </location>
</feature>
<dbReference type="Gene3D" id="3.20.20.150">
    <property type="entry name" value="Divalent-metal-dependent TIM barrel enzymes"/>
    <property type="match status" value="1"/>
</dbReference>
<dbReference type="InterPro" id="IPR036237">
    <property type="entry name" value="Xyl_isomerase-like_sf"/>
</dbReference>
<dbReference type="GO" id="GO:0016853">
    <property type="term" value="F:isomerase activity"/>
    <property type="evidence" value="ECO:0007669"/>
    <property type="project" value="UniProtKB-KW"/>
</dbReference>
<dbReference type="RefSeq" id="WP_262432009.1">
    <property type="nucleotide sequence ID" value="NZ_JACRTE010000006.1"/>
</dbReference>
<keyword evidence="3" id="KW-1185">Reference proteome</keyword>
<dbReference type="PANTHER" id="PTHR12110">
    <property type="entry name" value="HYDROXYPYRUVATE ISOMERASE"/>
    <property type="match status" value="1"/>
</dbReference>
<dbReference type="SUPFAM" id="SSF51658">
    <property type="entry name" value="Xylose isomerase-like"/>
    <property type="match status" value="1"/>
</dbReference>
<dbReference type="AlphaFoldDB" id="A0A926F934"/>
<gene>
    <name evidence="2" type="ORF">H8706_06630</name>
</gene>
<keyword evidence="2" id="KW-0413">Isomerase</keyword>